<comment type="caution">
    <text evidence="1">The sequence shown here is derived from an EMBL/GenBank/DDBJ whole genome shotgun (WGS) entry which is preliminary data.</text>
</comment>
<protein>
    <submittedName>
        <fullName evidence="1">Uncharacterized protein</fullName>
    </submittedName>
</protein>
<dbReference type="Proteomes" id="UP000826656">
    <property type="component" value="Unassembled WGS sequence"/>
</dbReference>
<keyword evidence="2" id="KW-1185">Reference proteome</keyword>
<name>A0ABQ7W0N6_SOLTU</name>
<evidence type="ECO:0000313" key="2">
    <source>
        <dbReference type="Proteomes" id="UP000826656"/>
    </source>
</evidence>
<proteinExistence type="predicted"/>
<accession>A0ABQ7W0N6</accession>
<evidence type="ECO:0000313" key="1">
    <source>
        <dbReference type="EMBL" id="KAH0773595.1"/>
    </source>
</evidence>
<dbReference type="EMBL" id="JAIVGD010000005">
    <property type="protein sequence ID" value="KAH0773595.1"/>
    <property type="molecule type" value="Genomic_DNA"/>
</dbReference>
<organism evidence="1 2">
    <name type="scientific">Solanum tuberosum</name>
    <name type="common">Potato</name>
    <dbReference type="NCBI Taxonomy" id="4113"/>
    <lineage>
        <taxon>Eukaryota</taxon>
        <taxon>Viridiplantae</taxon>
        <taxon>Streptophyta</taxon>
        <taxon>Embryophyta</taxon>
        <taxon>Tracheophyta</taxon>
        <taxon>Spermatophyta</taxon>
        <taxon>Magnoliopsida</taxon>
        <taxon>eudicotyledons</taxon>
        <taxon>Gunneridae</taxon>
        <taxon>Pentapetalae</taxon>
        <taxon>asterids</taxon>
        <taxon>lamiids</taxon>
        <taxon>Solanales</taxon>
        <taxon>Solanaceae</taxon>
        <taxon>Solanoideae</taxon>
        <taxon>Solaneae</taxon>
        <taxon>Solanum</taxon>
    </lineage>
</organism>
<reference evidence="1 2" key="1">
    <citation type="journal article" date="2021" name="bioRxiv">
        <title>Chromosome-scale and haplotype-resolved genome assembly of a tetraploid potato cultivar.</title>
        <authorList>
            <person name="Sun H."/>
            <person name="Jiao W.-B."/>
            <person name="Krause K."/>
            <person name="Campoy J.A."/>
            <person name="Goel M."/>
            <person name="Folz-Donahue K."/>
            <person name="Kukat C."/>
            <person name="Huettel B."/>
            <person name="Schneeberger K."/>
        </authorList>
    </citation>
    <scope>NUCLEOTIDE SEQUENCE [LARGE SCALE GENOMIC DNA]</scope>
    <source>
        <strain evidence="1">SolTubOtavaFocal</strain>
        <tissue evidence="1">Leaves</tissue>
    </source>
</reference>
<gene>
    <name evidence="1" type="ORF">KY290_010732</name>
</gene>
<sequence>MDLLYDDQEIIPKEPLNRKPFIRNDGFGETNRSGKHATIFKNDAKQDVVDSMMKVVNESANEVREETANLILAATRMVDFKRNKEEINANEYRVVQNAQGNSSQTVVAKDSADKSFKRRKLVCPAFDENNCRSDLHHQLPCQTLATPKIGNSDSSEFKTAL</sequence>